<dbReference type="InterPro" id="IPR008995">
    <property type="entry name" value="Mo/tungstate-bd_C_term_dom"/>
</dbReference>
<evidence type="ECO:0000256" key="3">
    <source>
        <dbReference type="ARBA" id="ARBA00022840"/>
    </source>
</evidence>
<dbReference type="Pfam" id="PF08402">
    <property type="entry name" value="TOBE_2"/>
    <property type="match status" value="1"/>
</dbReference>
<dbReference type="InterPro" id="IPR050093">
    <property type="entry name" value="ABC_SmlMolc_Importer"/>
</dbReference>
<evidence type="ECO:0000259" key="4">
    <source>
        <dbReference type="PROSITE" id="PS50893"/>
    </source>
</evidence>
<dbReference type="PANTHER" id="PTHR42781">
    <property type="entry name" value="SPERMIDINE/PUTRESCINE IMPORT ATP-BINDING PROTEIN POTA"/>
    <property type="match status" value="1"/>
</dbReference>
<dbReference type="Pfam" id="PF00005">
    <property type="entry name" value="ABC_tran"/>
    <property type="match status" value="1"/>
</dbReference>
<evidence type="ECO:0000256" key="2">
    <source>
        <dbReference type="ARBA" id="ARBA00022741"/>
    </source>
</evidence>
<dbReference type="InterPro" id="IPR017871">
    <property type="entry name" value="ABC_transporter-like_CS"/>
</dbReference>
<dbReference type="GO" id="GO:0005524">
    <property type="term" value="F:ATP binding"/>
    <property type="evidence" value="ECO:0007669"/>
    <property type="project" value="UniProtKB-KW"/>
</dbReference>
<evidence type="ECO:0000313" key="6">
    <source>
        <dbReference type="Proteomes" id="UP001310386"/>
    </source>
</evidence>
<evidence type="ECO:0000256" key="1">
    <source>
        <dbReference type="ARBA" id="ARBA00022448"/>
    </source>
</evidence>
<keyword evidence="1" id="KW-0813">Transport</keyword>
<name>A0ABU5ZLL6_9BACL</name>
<dbReference type="RefSeq" id="WP_371754303.1">
    <property type="nucleotide sequence ID" value="NZ_JAYJLD010000014.1"/>
</dbReference>
<dbReference type="InterPro" id="IPR013611">
    <property type="entry name" value="Transp-assoc_OB_typ2"/>
</dbReference>
<dbReference type="SMART" id="SM00382">
    <property type="entry name" value="AAA"/>
    <property type="match status" value="1"/>
</dbReference>
<dbReference type="PANTHER" id="PTHR42781:SF4">
    <property type="entry name" value="SPERMIDINE_PUTRESCINE IMPORT ATP-BINDING PROTEIN POTA"/>
    <property type="match status" value="1"/>
</dbReference>
<keyword evidence="2" id="KW-0547">Nucleotide-binding</keyword>
<dbReference type="SUPFAM" id="SSF50331">
    <property type="entry name" value="MOP-like"/>
    <property type="match status" value="1"/>
</dbReference>
<keyword evidence="6" id="KW-1185">Reference proteome</keyword>
<sequence>MSFVQIEGVTKQFDGSAVLNDFQLNIEKGEFITLLGPSGCGKSTLLRCISGLTEFEAGRIVLDGEDITGQPAKNRGVGMVFQSYALFPNMSVFDNIGFGLKMNGSTKSVIARRVLEMLELVDLQDKKDAYPHQLSGGQQQRVALARSLAVQPKLLLLDEPLSALDARIRKNLRMELRQIQQRLQMTMIFVTHDQEEALMISDRICVMNEGRIVQTGTPEEIYTRPRTEFVARFIGNYNVLERARLEKLIVDFDGAAPETKEPDATFAIRPEAIRIFPGGWPREAAGDGWRLAGILSGVTVLGNVLRYAVDVDGQEFIVDVLNDKMLEWARIGAPVHLLIPHEECRALHKVV</sequence>
<keyword evidence="3 5" id="KW-0067">ATP-binding</keyword>
<dbReference type="InterPro" id="IPR003593">
    <property type="entry name" value="AAA+_ATPase"/>
</dbReference>
<dbReference type="EMBL" id="JAYJLD010000014">
    <property type="protein sequence ID" value="MEB3102186.1"/>
    <property type="molecule type" value="Genomic_DNA"/>
</dbReference>
<dbReference type="Gene3D" id="3.40.50.300">
    <property type="entry name" value="P-loop containing nucleotide triphosphate hydrolases"/>
    <property type="match status" value="1"/>
</dbReference>
<protein>
    <submittedName>
        <fullName evidence="5">ABC transporter ATP-binding protein</fullName>
    </submittedName>
</protein>
<feature type="domain" description="ABC transporter" evidence="4">
    <location>
        <begin position="4"/>
        <end position="234"/>
    </location>
</feature>
<comment type="caution">
    <text evidence="5">The sequence shown here is derived from an EMBL/GenBank/DDBJ whole genome shotgun (WGS) entry which is preliminary data.</text>
</comment>
<dbReference type="InterPro" id="IPR027417">
    <property type="entry name" value="P-loop_NTPase"/>
</dbReference>
<dbReference type="Proteomes" id="UP001310386">
    <property type="component" value="Unassembled WGS sequence"/>
</dbReference>
<reference evidence="5" key="1">
    <citation type="submission" date="2023-12" db="EMBL/GenBank/DDBJ databases">
        <title>Fervidustalea candida gen. nov., sp. nov., a novel member of the family Paenibacillaceae isolated from a geothermal area.</title>
        <authorList>
            <person name="Li W.-J."/>
            <person name="Jiao J.-Y."/>
            <person name="Chen Y."/>
        </authorList>
    </citation>
    <scope>NUCLEOTIDE SEQUENCE</scope>
    <source>
        <strain evidence="5">SYSU GA230002</strain>
    </source>
</reference>
<evidence type="ECO:0000313" key="5">
    <source>
        <dbReference type="EMBL" id="MEB3102186.1"/>
    </source>
</evidence>
<accession>A0ABU5ZLL6</accession>
<dbReference type="SUPFAM" id="SSF52540">
    <property type="entry name" value="P-loop containing nucleoside triphosphate hydrolases"/>
    <property type="match status" value="1"/>
</dbReference>
<organism evidence="5 6">
    <name type="scientific">Ferviditalea candida</name>
    <dbReference type="NCBI Taxonomy" id="3108399"/>
    <lineage>
        <taxon>Bacteria</taxon>
        <taxon>Bacillati</taxon>
        <taxon>Bacillota</taxon>
        <taxon>Bacilli</taxon>
        <taxon>Bacillales</taxon>
        <taxon>Paenibacillaceae</taxon>
        <taxon>Ferviditalea</taxon>
    </lineage>
</organism>
<dbReference type="InterPro" id="IPR003439">
    <property type="entry name" value="ABC_transporter-like_ATP-bd"/>
</dbReference>
<dbReference type="PROSITE" id="PS50893">
    <property type="entry name" value="ABC_TRANSPORTER_2"/>
    <property type="match status" value="1"/>
</dbReference>
<gene>
    <name evidence="5" type="ORF">VF724_10985</name>
</gene>
<proteinExistence type="predicted"/>
<dbReference type="PROSITE" id="PS00211">
    <property type="entry name" value="ABC_TRANSPORTER_1"/>
    <property type="match status" value="1"/>
</dbReference>